<keyword evidence="4" id="KW-0572">Peptidoglycan-anchor</keyword>
<dbReference type="OrthoDB" id="3199332at2"/>
<dbReference type="EMBL" id="JYIT01000074">
    <property type="protein sequence ID" value="KJL24291.1"/>
    <property type="molecule type" value="Genomic_DNA"/>
</dbReference>
<dbReference type="PROSITE" id="PS51318">
    <property type="entry name" value="TAT"/>
    <property type="match status" value="1"/>
</dbReference>
<keyword evidence="1" id="KW-0134">Cell wall</keyword>
<evidence type="ECO:0000256" key="4">
    <source>
        <dbReference type="ARBA" id="ARBA00023088"/>
    </source>
</evidence>
<feature type="transmembrane region" description="Helical" evidence="5">
    <location>
        <begin position="465"/>
        <end position="486"/>
    </location>
</feature>
<feature type="domain" description="SpaA-like prealbumin fold" evidence="9">
    <location>
        <begin position="337"/>
        <end position="420"/>
    </location>
</feature>
<dbReference type="InterPro" id="IPR026466">
    <property type="entry name" value="Fim_isopep_form_D2_dom"/>
</dbReference>
<dbReference type="InterPro" id="IPR032364">
    <property type="entry name" value="GramPos_pilinD1_N"/>
</dbReference>
<keyword evidence="11" id="KW-1185">Reference proteome</keyword>
<evidence type="ECO:0000256" key="6">
    <source>
        <dbReference type="SAM" id="SignalP"/>
    </source>
</evidence>
<dbReference type="Pfam" id="PF16555">
    <property type="entry name" value="GramPos_pilinD1"/>
    <property type="match status" value="1"/>
</dbReference>
<dbReference type="NCBIfam" id="NF033902">
    <property type="entry name" value="iso_D2_wall_anc"/>
    <property type="match status" value="1"/>
</dbReference>
<dbReference type="RefSeq" id="WP_045250480.1">
    <property type="nucleotide sequence ID" value="NZ_JYIT01000074.1"/>
</dbReference>
<reference evidence="10 11" key="1">
    <citation type="submission" date="2015-02" db="EMBL/GenBank/DDBJ databases">
        <title>Draft genome sequences of ten Microbacterium spp. with emphasis on heavy metal contaminated environments.</title>
        <authorList>
            <person name="Corretto E."/>
        </authorList>
    </citation>
    <scope>NUCLEOTIDE SEQUENCE [LARGE SCALE GENOMIC DNA]</scope>
    <source>
        <strain evidence="10 11">DSM 23848</strain>
    </source>
</reference>
<dbReference type="InterPro" id="IPR019931">
    <property type="entry name" value="LPXTG_anchor"/>
</dbReference>
<dbReference type="GO" id="GO:0005975">
    <property type="term" value="P:carbohydrate metabolic process"/>
    <property type="evidence" value="ECO:0007669"/>
    <property type="project" value="UniProtKB-ARBA"/>
</dbReference>
<keyword evidence="2" id="KW-0964">Secreted</keyword>
<evidence type="ECO:0000256" key="2">
    <source>
        <dbReference type="ARBA" id="ARBA00022525"/>
    </source>
</evidence>
<dbReference type="InterPro" id="IPR048052">
    <property type="entry name" value="FM1-like"/>
</dbReference>
<evidence type="ECO:0000313" key="11">
    <source>
        <dbReference type="Proteomes" id="UP000033448"/>
    </source>
</evidence>
<dbReference type="PATRIC" id="fig|582680.7.peg.1826"/>
<organism evidence="10 11">
    <name type="scientific">Microbacterium azadirachtae</name>
    <dbReference type="NCBI Taxonomy" id="582680"/>
    <lineage>
        <taxon>Bacteria</taxon>
        <taxon>Bacillati</taxon>
        <taxon>Actinomycetota</taxon>
        <taxon>Actinomycetes</taxon>
        <taxon>Micrococcales</taxon>
        <taxon>Microbacteriaceae</taxon>
        <taxon>Microbacterium</taxon>
    </lineage>
</organism>
<evidence type="ECO:0000259" key="8">
    <source>
        <dbReference type="Pfam" id="PF16555"/>
    </source>
</evidence>
<proteinExistence type="predicted"/>
<protein>
    <submittedName>
        <fullName evidence="10">Fimbrial subunit type 1</fullName>
    </submittedName>
</protein>
<dbReference type="InterPro" id="IPR013783">
    <property type="entry name" value="Ig-like_fold"/>
</dbReference>
<evidence type="ECO:0000259" key="9">
    <source>
        <dbReference type="Pfam" id="PF17802"/>
    </source>
</evidence>
<gene>
    <name evidence="10" type="ORF">RL72_01782</name>
</gene>
<evidence type="ECO:0000256" key="3">
    <source>
        <dbReference type="ARBA" id="ARBA00022729"/>
    </source>
</evidence>
<evidence type="ECO:0000313" key="10">
    <source>
        <dbReference type="EMBL" id="KJL24291.1"/>
    </source>
</evidence>
<dbReference type="NCBIfam" id="TIGR04226">
    <property type="entry name" value="RrgB_K2N_iso_D2"/>
    <property type="match status" value="1"/>
</dbReference>
<dbReference type="Proteomes" id="UP000033448">
    <property type="component" value="Unassembled WGS sequence"/>
</dbReference>
<evidence type="ECO:0000256" key="1">
    <source>
        <dbReference type="ARBA" id="ARBA00022512"/>
    </source>
</evidence>
<feature type="domain" description="Gram-positive cocci surface proteins LPxTG" evidence="7">
    <location>
        <begin position="455"/>
        <end position="491"/>
    </location>
</feature>
<accession>A0A0F0KYH1</accession>
<dbReference type="InterPro" id="IPR006311">
    <property type="entry name" value="TAT_signal"/>
</dbReference>
<comment type="caution">
    <text evidence="10">The sequence shown here is derived from an EMBL/GenBank/DDBJ whole genome shotgun (WGS) entry which is preliminary data.</text>
</comment>
<dbReference type="Gene3D" id="2.60.40.740">
    <property type="match status" value="1"/>
</dbReference>
<dbReference type="InterPro" id="IPR041033">
    <property type="entry name" value="SpaA_PFL_dom_1"/>
</dbReference>
<evidence type="ECO:0000256" key="5">
    <source>
        <dbReference type="SAM" id="Phobius"/>
    </source>
</evidence>
<dbReference type="Pfam" id="PF17802">
    <property type="entry name" value="SpaA"/>
    <property type="match status" value="1"/>
</dbReference>
<sequence>MNTSHRLRLRRFAAAAGAVALALVGVAAIAAPAQADTTGGNVPSGPYTLTITKLQNPIAGGTAANGTQQNVSSLTPIPGVVYSIAPVNGVDLTTQAGWTTASGLTVNSSGQVVNGATTYTTGTATTLPATNSSGVTNYTTSTPAVYEVTEVSAPAGTEIAPPFLVTLPLPQSNNWLTNVYVYPKNTQQNAPTKAIDDTGAYGVGSTVNWSITSTVPNQAAGNTFTTYSISDTLDSRLTPPAASAVTVTMKSPTGTAITIPAADYTVTVSGQTVTVNFTAAGLTFLTANPSAVITVGIPTVVNSVGTGTIQNTANQTIQGQTGGSITTPTNTVQTTWGNLLLHKVDPNGNALTGAQFQVFVSKTDAQNLTNPVSVNGSTTFTSDPSGNVAINGLKSQTNGAGANLTYYIVETKAPIGYTIAPAFQQSAGGYSVAVAPGSSGNAAITVTDPQAPPISLPLTGSTGTAIFLGGGITLAAAAIAVAVLLVRRRRAESEGLAAATENTNS</sequence>
<dbReference type="Pfam" id="PF00746">
    <property type="entry name" value="Gram_pos_anchor"/>
    <property type="match status" value="1"/>
</dbReference>
<dbReference type="Gene3D" id="2.60.40.10">
    <property type="entry name" value="Immunoglobulins"/>
    <property type="match status" value="2"/>
</dbReference>
<dbReference type="NCBIfam" id="TIGR01167">
    <property type="entry name" value="LPXTG_anchor"/>
    <property type="match status" value="1"/>
</dbReference>
<keyword evidence="5" id="KW-0472">Membrane</keyword>
<keyword evidence="3 6" id="KW-0732">Signal</keyword>
<feature type="domain" description="Gram-positive pilin subunit D1 N-terminal" evidence="8">
    <location>
        <begin position="61"/>
        <end position="186"/>
    </location>
</feature>
<evidence type="ECO:0000259" key="7">
    <source>
        <dbReference type="Pfam" id="PF00746"/>
    </source>
</evidence>
<feature type="signal peptide" evidence="6">
    <location>
        <begin position="1"/>
        <end position="35"/>
    </location>
</feature>
<keyword evidence="5" id="KW-1133">Transmembrane helix</keyword>
<name>A0A0F0KYH1_9MICO</name>
<keyword evidence="5" id="KW-0812">Transmembrane</keyword>
<feature type="chain" id="PRO_5002444862" evidence="6">
    <location>
        <begin position="36"/>
        <end position="505"/>
    </location>
</feature>
<dbReference type="AlphaFoldDB" id="A0A0F0KYH1"/>